<keyword evidence="2" id="KW-1185">Reference proteome</keyword>
<evidence type="ECO:0000313" key="1">
    <source>
        <dbReference type="EMBL" id="WNM57218.1"/>
    </source>
</evidence>
<name>A0AA96G8P9_9BACT</name>
<organism evidence="1 2">
    <name type="scientific">Candidatus Nitrospira allomarina</name>
    <dbReference type="NCBI Taxonomy" id="3020900"/>
    <lineage>
        <taxon>Bacteria</taxon>
        <taxon>Pseudomonadati</taxon>
        <taxon>Nitrospirota</taxon>
        <taxon>Nitrospiria</taxon>
        <taxon>Nitrospirales</taxon>
        <taxon>Nitrospiraceae</taxon>
        <taxon>Nitrospira</taxon>
    </lineage>
</organism>
<proteinExistence type="predicted"/>
<dbReference type="Proteomes" id="UP001302719">
    <property type="component" value="Chromosome"/>
</dbReference>
<dbReference type="EMBL" id="CP116967">
    <property type="protein sequence ID" value="WNM57218.1"/>
    <property type="molecule type" value="Genomic_DNA"/>
</dbReference>
<gene>
    <name evidence="1" type="ORF">PP769_14715</name>
</gene>
<dbReference type="RefSeq" id="WP_312641430.1">
    <property type="nucleotide sequence ID" value="NZ_CP116967.1"/>
</dbReference>
<accession>A0AA96G8P9</accession>
<protein>
    <submittedName>
        <fullName evidence="1">Uncharacterized protein</fullName>
    </submittedName>
</protein>
<dbReference type="KEGG" id="nall:PP769_14715"/>
<reference evidence="1 2" key="1">
    <citation type="submission" date="2023-01" db="EMBL/GenBank/DDBJ databases">
        <title>Cultivation and genomic characterization of new, ubiquitous marine nitrite-oxidizing bacteria from the Nitrospirales.</title>
        <authorList>
            <person name="Mueller A.J."/>
            <person name="Daebeler A."/>
            <person name="Herbold C.W."/>
            <person name="Kirkegaard R.H."/>
            <person name="Daims H."/>
        </authorList>
    </citation>
    <scope>NUCLEOTIDE SEQUENCE [LARGE SCALE GENOMIC DNA]</scope>
    <source>
        <strain evidence="1 2">VA</strain>
    </source>
</reference>
<dbReference type="AlphaFoldDB" id="A0AA96G8P9"/>
<sequence length="172" mass="19174">MRLVPTQLTCIGLFFMVLMVGYAERGATQMTGELGEMDRLEQRAEDAIANGDPEGAALSVGKAALMAKILAQKEEHQQTRSLFQAAETLFRGQEQGFRAFALFERAGGQPPASKGVCQYLAQADEKVKEAQEELRALPDFTIESLRNRRSRHIGKTQEWERLLQGLEQDLSC</sequence>
<evidence type="ECO:0000313" key="2">
    <source>
        <dbReference type="Proteomes" id="UP001302719"/>
    </source>
</evidence>